<keyword evidence="4" id="KW-1185">Reference proteome</keyword>
<dbReference type="GO" id="GO:0015074">
    <property type="term" value="P:DNA integration"/>
    <property type="evidence" value="ECO:0007669"/>
    <property type="project" value="InterPro"/>
</dbReference>
<evidence type="ECO:0000313" key="3">
    <source>
        <dbReference type="EMBL" id="MBW0576012.1"/>
    </source>
</evidence>
<dbReference type="Proteomes" id="UP000765509">
    <property type="component" value="Unassembled WGS sequence"/>
</dbReference>
<dbReference type="Gene3D" id="1.10.340.70">
    <property type="match status" value="1"/>
</dbReference>
<evidence type="ECO:0000313" key="4">
    <source>
        <dbReference type="Proteomes" id="UP000765509"/>
    </source>
</evidence>
<accession>A0A9Q3K822</accession>
<evidence type="ECO:0000256" key="1">
    <source>
        <dbReference type="ARBA" id="ARBA00022884"/>
    </source>
</evidence>
<dbReference type="GO" id="GO:0003723">
    <property type="term" value="F:RNA binding"/>
    <property type="evidence" value="ECO:0007669"/>
    <property type="project" value="UniProtKB-KW"/>
</dbReference>
<dbReference type="InterPro" id="IPR001584">
    <property type="entry name" value="Integrase_cat-core"/>
</dbReference>
<dbReference type="SUPFAM" id="SSF53098">
    <property type="entry name" value="Ribonuclease H-like"/>
    <property type="match status" value="1"/>
</dbReference>
<dbReference type="Gene3D" id="3.30.420.10">
    <property type="entry name" value="Ribonuclease H-like superfamily/Ribonuclease H"/>
    <property type="match status" value="1"/>
</dbReference>
<dbReference type="PROSITE" id="PS50994">
    <property type="entry name" value="INTEGRASE"/>
    <property type="match status" value="1"/>
</dbReference>
<reference evidence="3" key="1">
    <citation type="submission" date="2021-03" db="EMBL/GenBank/DDBJ databases">
        <title>Draft genome sequence of rust myrtle Austropuccinia psidii MF-1, a brazilian biotype.</title>
        <authorList>
            <person name="Quecine M.C."/>
            <person name="Pachon D.M.R."/>
            <person name="Bonatelli M.L."/>
            <person name="Correr F.H."/>
            <person name="Franceschini L.M."/>
            <person name="Leite T.F."/>
            <person name="Margarido G.R.A."/>
            <person name="Almeida C.A."/>
            <person name="Ferrarezi J.A."/>
            <person name="Labate C.A."/>
        </authorList>
    </citation>
    <scope>NUCLEOTIDE SEQUENCE</scope>
    <source>
        <strain evidence="3">MF-1</strain>
    </source>
</reference>
<feature type="domain" description="Integrase catalytic" evidence="2">
    <location>
        <begin position="214"/>
        <end position="384"/>
    </location>
</feature>
<dbReference type="InterPro" id="IPR036397">
    <property type="entry name" value="RNaseH_sf"/>
</dbReference>
<keyword evidence="1" id="KW-0694">RNA-binding</keyword>
<evidence type="ECO:0000259" key="2">
    <source>
        <dbReference type="PROSITE" id="PS50994"/>
    </source>
</evidence>
<dbReference type="Pfam" id="PF17921">
    <property type="entry name" value="Integrase_H2C2"/>
    <property type="match status" value="1"/>
</dbReference>
<dbReference type="AlphaFoldDB" id="A0A9Q3K822"/>
<dbReference type="InterPro" id="IPR041588">
    <property type="entry name" value="Integrase_H2C2"/>
</dbReference>
<dbReference type="GO" id="GO:0005634">
    <property type="term" value="C:nucleus"/>
    <property type="evidence" value="ECO:0007669"/>
    <property type="project" value="UniProtKB-ARBA"/>
</dbReference>
<name>A0A9Q3K822_9BASI</name>
<dbReference type="PANTHER" id="PTHR37984">
    <property type="entry name" value="PROTEIN CBG26694"/>
    <property type="match status" value="1"/>
</dbReference>
<dbReference type="FunFam" id="1.10.340.70:FF:000001">
    <property type="entry name" value="Retrovirus-related Pol polyprotein from transposon gypsy-like Protein"/>
    <property type="match status" value="1"/>
</dbReference>
<dbReference type="PANTHER" id="PTHR37984:SF5">
    <property type="entry name" value="PROTEIN NYNRIN-LIKE"/>
    <property type="match status" value="1"/>
</dbReference>
<gene>
    <name evidence="3" type="ORF">O181_115727</name>
</gene>
<dbReference type="EMBL" id="AVOT02097481">
    <property type="protein sequence ID" value="MBW0576012.1"/>
    <property type="molecule type" value="Genomic_DNA"/>
</dbReference>
<proteinExistence type="predicted"/>
<organism evidence="3 4">
    <name type="scientific">Austropuccinia psidii MF-1</name>
    <dbReference type="NCBI Taxonomy" id="1389203"/>
    <lineage>
        <taxon>Eukaryota</taxon>
        <taxon>Fungi</taxon>
        <taxon>Dikarya</taxon>
        <taxon>Basidiomycota</taxon>
        <taxon>Pucciniomycotina</taxon>
        <taxon>Pucciniomycetes</taxon>
        <taxon>Pucciniales</taxon>
        <taxon>Sphaerophragmiaceae</taxon>
        <taxon>Austropuccinia</taxon>
    </lineage>
</organism>
<sequence length="560" mass="64429">MKTPNRHMLRWKIAIQEYRGNMTIVHKDGNINNNADELRRGPLPNNIDNPSYVPEGASPKIPIEGIIFTDLNTPFFAELRNGYTQDKNFSILYQLLTKDCKDNALIHALDEIWNKSSEKGRFHLLDGVIYHRTKHTCVMTVVDRSSINLLLKECHHSPSSGHLSEDRTREKIKTCIWWPMCQKDVSEYFKTCDRCQKENKSTGKRLGNMITIQEPRRPWEIVHMNWVTGLPPGGDLSFNNIPVIGDRFGKTPIFLPFHKDDKSRDTALLIWNRVVLWTGILTNIISDRDPKFTSALWKNVQQIFGTKLFFSTAYHPQTDGLAERMIQTLKNIVRRCFSYSLEFKDCNGFTHDLCTLLPEPELEYKTSIHGSTKQAPAILEKGWSPKLPQDFLTKDLVEIHLKDASFKGMLDKARNHSVRCMEDSFAYAEDKWDKSHATTDFKLKDSFAGPYVIKALHVENSVEVELSEELSNKSPTFPVSLIKPYKASDAEKLPLRNKVPQAIPPIESSGFKKITKVLKERKLRTNKVREYLVRYSEPTCEDELLAEKDIPAATKLLRRL</sequence>
<comment type="caution">
    <text evidence="3">The sequence shown here is derived from an EMBL/GenBank/DDBJ whole genome shotgun (WGS) entry which is preliminary data.</text>
</comment>
<dbReference type="InterPro" id="IPR012337">
    <property type="entry name" value="RNaseH-like_sf"/>
</dbReference>
<protein>
    <recommendedName>
        <fullName evidence="2">Integrase catalytic domain-containing protein</fullName>
    </recommendedName>
</protein>
<dbReference type="InterPro" id="IPR050951">
    <property type="entry name" value="Retrovirus_Pol_polyprotein"/>
</dbReference>
<dbReference type="OrthoDB" id="2595244at2759"/>